<evidence type="ECO:0000259" key="1">
    <source>
        <dbReference type="Pfam" id="PF06032"/>
    </source>
</evidence>
<dbReference type="InterPro" id="IPR010318">
    <property type="entry name" value="S-Me-THD_N"/>
</dbReference>
<proteinExistence type="predicted"/>
<dbReference type="InterPro" id="IPR027479">
    <property type="entry name" value="S-Me-THD_N_sf"/>
</dbReference>
<dbReference type="STRING" id="1121476.SAMN02745751_00402"/>
<dbReference type="RefSeq" id="WP_073046355.1">
    <property type="nucleotide sequence ID" value="NZ_FQZL01000005.1"/>
</dbReference>
<evidence type="ECO:0000313" key="4">
    <source>
        <dbReference type="Proteomes" id="UP000184052"/>
    </source>
</evidence>
<feature type="domain" description="S-Me-THD N-terminal" evidence="1">
    <location>
        <begin position="14"/>
        <end position="141"/>
    </location>
</feature>
<accession>A0A1M6BLY6</accession>
<feature type="domain" description="S-Me-THD-like C-terminal" evidence="2">
    <location>
        <begin position="172"/>
        <end position="326"/>
    </location>
</feature>
<dbReference type="InterPro" id="IPR048350">
    <property type="entry name" value="S-Me-THD-like_C"/>
</dbReference>
<gene>
    <name evidence="3" type="ORF">SAMN02745751_00402</name>
</gene>
<dbReference type="SUPFAM" id="SSF160991">
    <property type="entry name" value="CV3147-like"/>
    <property type="match status" value="1"/>
</dbReference>
<dbReference type="Gene3D" id="2.40.390.10">
    <property type="entry name" value="CV3147-like"/>
    <property type="match status" value="1"/>
</dbReference>
<dbReference type="Pfam" id="PF20906">
    <property type="entry name" value="S-Me-THD_C"/>
    <property type="match status" value="1"/>
</dbReference>
<dbReference type="AlphaFoldDB" id="A0A1M6BLY6"/>
<dbReference type="InterPro" id="IPR024071">
    <property type="entry name" value="S-Me-THD_C_sf"/>
</dbReference>
<dbReference type="Gene3D" id="3.40.1610.10">
    <property type="entry name" value="CV3147-like domain"/>
    <property type="match status" value="1"/>
</dbReference>
<evidence type="ECO:0000259" key="2">
    <source>
        <dbReference type="Pfam" id="PF20906"/>
    </source>
</evidence>
<name>A0A1M6BLY6_9FIRM</name>
<dbReference type="EMBL" id="FQZL01000005">
    <property type="protein sequence ID" value="SHI49667.1"/>
    <property type="molecule type" value="Genomic_DNA"/>
</dbReference>
<evidence type="ECO:0000313" key="3">
    <source>
        <dbReference type="EMBL" id="SHI49667.1"/>
    </source>
</evidence>
<dbReference type="Pfam" id="PF06032">
    <property type="entry name" value="S-Me-THD_N"/>
    <property type="match status" value="1"/>
</dbReference>
<protein>
    <recommendedName>
        <fullName evidence="5">DUF917 family protein</fullName>
    </recommendedName>
</protein>
<sequence>MYKIDNIKGKCAVRGGSFLGGGGGGSENEGIRTLEEALKFGDIIVKGIDEFEDDDIIVTASAVGSPASKEGYVSVEQVVDNFNLFKMLYGKEIKGIITNENGGHSTTNGWILSAATGIPLVDAPCNGRAHPTGVMGSMGLESRKDYLTVQTAAGGKDEKAIATYVKGKMDSAAKMVRQTAVEAGGLVTVLRNPVEADYVKKNAAIGSLAMAVEIGEIFEEYDDCKGITDKLNERYNLETIAYGKVIDCSLTIEGGFDHGHVTIGDGNDEFKVTFWNEFMTIDKEGVRLATFPDLIGLIDSKTTEILTSATVKEGDEVCLYRIPKENLILGSGMKNREQLRLVEKVLNTEIVKFIEE</sequence>
<dbReference type="Proteomes" id="UP000184052">
    <property type="component" value="Unassembled WGS sequence"/>
</dbReference>
<dbReference type="OrthoDB" id="7441206at2"/>
<keyword evidence="4" id="KW-1185">Reference proteome</keyword>
<reference evidence="3 4" key="1">
    <citation type="submission" date="2016-11" db="EMBL/GenBank/DDBJ databases">
        <authorList>
            <person name="Jaros S."/>
            <person name="Januszkiewicz K."/>
            <person name="Wedrychowicz H."/>
        </authorList>
    </citation>
    <scope>NUCLEOTIDE SEQUENCE [LARGE SCALE GENOMIC DNA]</scope>
    <source>
        <strain evidence="3 4">DSM 17477</strain>
    </source>
</reference>
<organism evidence="3 4">
    <name type="scientific">Dethiosulfatibacter aminovorans DSM 17477</name>
    <dbReference type="NCBI Taxonomy" id="1121476"/>
    <lineage>
        <taxon>Bacteria</taxon>
        <taxon>Bacillati</taxon>
        <taxon>Bacillota</taxon>
        <taxon>Tissierellia</taxon>
        <taxon>Dethiosulfatibacter</taxon>
    </lineage>
</organism>
<evidence type="ECO:0008006" key="5">
    <source>
        <dbReference type="Google" id="ProtNLM"/>
    </source>
</evidence>